<evidence type="ECO:0000256" key="6">
    <source>
        <dbReference type="ARBA" id="ARBA00022727"/>
    </source>
</evidence>
<accession>A0AAJ6QSM0</accession>
<dbReference type="FunFam" id="3.40.50.300:FF:000679">
    <property type="entry name" value="Thymidylate kinase"/>
    <property type="match status" value="1"/>
</dbReference>
<evidence type="ECO:0000256" key="5">
    <source>
        <dbReference type="ARBA" id="ARBA00022679"/>
    </source>
</evidence>
<sequence>MATRGALIVLEGLDRTGKSTQARTLVKNLNSKGILAELQIFPDRTTQIGKVISEYLSHARDLDDRAIHLLFSANRWEKKNAMVSKLEKGISLVVDRYAFSGVAFSSAKPGLSQEWCRQPDVGLLKPDVVFFLTADPETLKQRGGYGEERYENVEFQKRVAAEYSELEDPSWIRVDATWSAERIAEHLLTTVENTMRALPEKMRELWVD</sequence>
<dbReference type="GO" id="GO:0006235">
    <property type="term" value="P:dTTP biosynthetic process"/>
    <property type="evidence" value="ECO:0007669"/>
    <property type="project" value="TreeGrafter"/>
</dbReference>
<dbReference type="InterPro" id="IPR018095">
    <property type="entry name" value="Thymidylate_kin_CS"/>
</dbReference>
<evidence type="ECO:0000256" key="7">
    <source>
        <dbReference type="ARBA" id="ARBA00022741"/>
    </source>
</evidence>
<proteinExistence type="inferred from homology"/>
<dbReference type="HAMAP" id="MF_00165">
    <property type="entry name" value="Thymidylate_kinase"/>
    <property type="match status" value="1"/>
</dbReference>
<feature type="domain" description="Thymidylate kinase-like" evidence="10">
    <location>
        <begin position="10"/>
        <end position="184"/>
    </location>
</feature>
<dbReference type="RefSeq" id="XP_003744559.1">
    <property type="nucleotide sequence ID" value="XM_003744511.2"/>
</dbReference>
<evidence type="ECO:0000256" key="9">
    <source>
        <dbReference type="ARBA" id="ARBA00022840"/>
    </source>
</evidence>
<dbReference type="GO" id="GO:0006233">
    <property type="term" value="P:dTDP biosynthetic process"/>
    <property type="evidence" value="ECO:0007669"/>
    <property type="project" value="InterPro"/>
</dbReference>
<dbReference type="InterPro" id="IPR018094">
    <property type="entry name" value="Thymidylate_kinase"/>
</dbReference>
<dbReference type="GeneID" id="100908458"/>
<comment type="similarity">
    <text evidence="2">Belongs to the thymidylate kinase family.</text>
</comment>
<dbReference type="GO" id="GO:0006227">
    <property type="term" value="P:dUDP biosynthetic process"/>
    <property type="evidence" value="ECO:0007669"/>
    <property type="project" value="TreeGrafter"/>
</dbReference>
<dbReference type="InterPro" id="IPR027417">
    <property type="entry name" value="P-loop_NTPase"/>
</dbReference>
<protein>
    <recommendedName>
        <fullName evidence="4">Thymidylate kinase</fullName>
        <ecNumber evidence="3">2.7.4.9</ecNumber>
    </recommendedName>
</protein>
<reference evidence="12" key="1">
    <citation type="submission" date="2025-08" db="UniProtKB">
        <authorList>
            <consortium name="RefSeq"/>
        </authorList>
    </citation>
    <scope>IDENTIFICATION</scope>
</reference>
<dbReference type="GO" id="GO:0005829">
    <property type="term" value="C:cytosol"/>
    <property type="evidence" value="ECO:0007669"/>
    <property type="project" value="TreeGrafter"/>
</dbReference>
<keyword evidence="7" id="KW-0547">Nucleotide-binding</keyword>
<dbReference type="GO" id="GO:0004798">
    <property type="term" value="F:dTMP kinase activity"/>
    <property type="evidence" value="ECO:0007669"/>
    <property type="project" value="UniProtKB-EC"/>
</dbReference>
<dbReference type="PANTHER" id="PTHR10344:SF1">
    <property type="entry name" value="THYMIDYLATE KINASE"/>
    <property type="match status" value="1"/>
</dbReference>
<evidence type="ECO:0000256" key="8">
    <source>
        <dbReference type="ARBA" id="ARBA00022777"/>
    </source>
</evidence>
<evidence type="ECO:0000313" key="11">
    <source>
        <dbReference type="Proteomes" id="UP000694867"/>
    </source>
</evidence>
<evidence type="ECO:0000256" key="3">
    <source>
        <dbReference type="ARBA" id="ARBA00012980"/>
    </source>
</evidence>
<dbReference type="PANTHER" id="PTHR10344">
    <property type="entry name" value="THYMIDYLATE KINASE"/>
    <property type="match status" value="1"/>
</dbReference>
<dbReference type="Proteomes" id="UP000694867">
    <property type="component" value="Unplaced"/>
</dbReference>
<dbReference type="Pfam" id="PF02223">
    <property type="entry name" value="Thymidylate_kin"/>
    <property type="match status" value="1"/>
</dbReference>
<evidence type="ECO:0000259" key="10">
    <source>
        <dbReference type="Pfam" id="PF02223"/>
    </source>
</evidence>
<comment type="pathway">
    <text evidence="1">Pyrimidine metabolism; dTTP biosynthesis.</text>
</comment>
<keyword evidence="9" id="KW-0067">ATP-binding</keyword>
<evidence type="ECO:0000313" key="12">
    <source>
        <dbReference type="RefSeq" id="XP_003744559.1"/>
    </source>
</evidence>
<dbReference type="GO" id="GO:0005634">
    <property type="term" value="C:nucleus"/>
    <property type="evidence" value="ECO:0007669"/>
    <property type="project" value="TreeGrafter"/>
</dbReference>
<name>A0AAJ6QSM0_9ACAR</name>
<dbReference type="AlphaFoldDB" id="A0AAJ6QSM0"/>
<keyword evidence="11" id="KW-1185">Reference proteome</keyword>
<dbReference type="NCBIfam" id="TIGR00041">
    <property type="entry name" value="DTMP_kinase"/>
    <property type="match status" value="1"/>
</dbReference>
<dbReference type="InterPro" id="IPR039430">
    <property type="entry name" value="Thymidylate_kin-like_dom"/>
</dbReference>
<gene>
    <name evidence="12" type="primary">LOC100908458</name>
</gene>
<dbReference type="SUPFAM" id="SSF52540">
    <property type="entry name" value="P-loop containing nucleoside triphosphate hydrolases"/>
    <property type="match status" value="1"/>
</dbReference>
<keyword evidence="8 12" id="KW-0418">Kinase</keyword>
<dbReference type="CDD" id="cd01672">
    <property type="entry name" value="TMPK"/>
    <property type="match status" value="1"/>
</dbReference>
<dbReference type="Gene3D" id="3.40.50.300">
    <property type="entry name" value="P-loop containing nucleotide triphosphate hydrolases"/>
    <property type="match status" value="1"/>
</dbReference>
<evidence type="ECO:0000256" key="4">
    <source>
        <dbReference type="ARBA" id="ARBA00017144"/>
    </source>
</evidence>
<organism evidence="11 12">
    <name type="scientific">Galendromus occidentalis</name>
    <name type="common">western predatory mite</name>
    <dbReference type="NCBI Taxonomy" id="34638"/>
    <lineage>
        <taxon>Eukaryota</taxon>
        <taxon>Metazoa</taxon>
        <taxon>Ecdysozoa</taxon>
        <taxon>Arthropoda</taxon>
        <taxon>Chelicerata</taxon>
        <taxon>Arachnida</taxon>
        <taxon>Acari</taxon>
        <taxon>Parasitiformes</taxon>
        <taxon>Mesostigmata</taxon>
        <taxon>Gamasina</taxon>
        <taxon>Phytoseioidea</taxon>
        <taxon>Phytoseiidae</taxon>
        <taxon>Typhlodrominae</taxon>
        <taxon>Galendromus</taxon>
    </lineage>
</organism>
<evidence type="ECO:0000256" key="1">
    <source>
        <dbReference type="ARBA" id="ARBA00004992"/>
    </source>
</evidence>
<dbReference type="PROSITE" id="PS01331">
    <property type="entry name" value="THYMIDYLATE_KINASE"/>
    <property type="match status" value="1"/>
</dbReference>
<dbReference type="GO" id="GO:0005524">
    <property type="term" value="F:ATP binding"/>
    <property type="evidence" value="ECO:0007669"/>
    <property type="project" value="UniProtKB-KW"/>
</dbReference>
<dbReference type="EC" id="2.7.4.9" evidence="3"/>
<dbReference type="GO" id="GO:0005739">
    <property type="term" value="C:mitochondrion"/>
    <property type="evidence" value="ECO:0007669"/>
    <property type="project" value="TreeGrafter"/>
</dbReference>
<keyword evidence="5" id="KW-0808">Transferase</keyword>
<dbReference type="GO" id="GO:0004550">
    <property type="term" value="F:nucleoside diphosphate kinase activity"/>
    <property type="evidence" value="ECO:0007669"/>
    <property type="project" value="TreeGrafter"/>
</dbReference>
<evidence type="ECO:0000256" key="2">
    <source>
        <dbReference type="ARBA" id="ARBA00009776"/>
    </source>
</evidence>
<dbReference type="KEGG" id="goe:100908458"/>
<keyword evidence="6" id="KW-0545">Nucleotide biosynthesis</keyword>